<reference evidence="1 2" key="1">
    <citation type="submission" date="2009-10" db="EMBL/GenBank/DDBJ databases">
        <authorList>
            <person name="Weinstock G."/>
            <person name="Sodergren E."/>
            <person name="Clifton S."/>
            <person name="Fulton L."/>
            <person name="Fulton B."/>
            <person name="Courtney L."/>
            <person name="Fronick C."/>
            <person name="Harrison M."/>
            <person name="Strong C."/>
            <person name="Farmer C."/>
            <person name="Delahaunty K."/>
            <person name="Markovic C."/>
            <person name="Hall O."/>
            <person name="Minx P."/>
            <person name="Tomlinson C."/>
            <person name="Mitreva M."/>
            <person name="Nelson J."/>
            <person name="Hou S."/>
            <person name="Wollam A."/>
            <person name="Pepin K.H."/>
            <person name="Johnson M."/>
            <person name="Bhonagiri V."/>
            <person name="Nash W.E."/>
            <person name="Warren W."/>
            <person name="Chinwalla A."/>
            <person name="Mardis E.R."/>
            <person name="Wilson R.K."/>
        </authorList>
    </citation>
    <scope>NUCLEOTIDE SEQUENCE [LARGE SCALE GENOMIC DNA]</scope>
    <source>
        <strain evidence="1 2">ATCC 14685</strain>
    </source>
</reference>
<accession>D0W576</accession>
<organism evidence="1 2">
    <name type="scientific">Neisseria cinerea ATCC 14685</name>
    <dbReference type="NCBI Taxonomy" id="546262"/>
    <lineage>
        <taxon>Bacteria</taxon>
        <taxon>Pseudomonadati</taxon>
        <taxon>Pseudomonadota</taxon>
        <taxon>Betaproteobacteria</taxon>
        <taxon>Neisseriales</taxon>
        <taxon>Neisseriaceae</taxon>
        <taxon>Neisseria</taxon>
    </lineage>
</organism>
<sequence length="67" mass="8424">MKWKCRLNPFGFRRHFVWWYGFIRFLTNRPILTRRTGAVRVLLRTDFWRPMRILPKWKKSCGIRLSR</sequence>
<dbReference type="Proteomes" id="UP000003294">
    <property type="component" value="Unassembled WGS sequence"/>
</dbReference>
<dbReference type="AlphaFoldDB" id="D0W576"/>
<dbReference type="EMBL" id="ACDY02000012">
    <property type="protein sequence ID" value="EEZ71076.1"/>
    <property type="molecule type" value="Genomic_DNA"/>
</dbReference>
<protein>
    <submittedName>
        <fullName evidence="1">Uncharacterized protein</fullName>
    </submittedName>
</protein>
<gene>
    <name evidence="1" type="ORF">NEICINOT_04826</name>
</gene>
<evidence type="ECO:0000313" key="1">
    <source>
        <dbReference type="EMBL" id="EEZ71076.1"/>
    </source>
</evidence>
<name>D0W576_NEICI</name>
<evidence type="ECO:0000313" key="2">
    <source>
        <dbReference type="Proteomes" id="UP000003294"/>
    </source>
</evidence>
<dbReference type="STRING" id="546262.NEICINOT_04826"/>
<comment type="caution">
    <text evidence="1">The sequence shown here is derived from an EMBL/GenBank/DDBJ whole genome shotgun (WGS) entry which is preliminary data.</text>
</comment>
<proteinExistence type="predicted"/>